<organism evidence="1 2">
    <name type="scientific">Nocardioides yefusunii</name>
    <dbReference type="NCBI Taxonomy" id="2500546"/>
    <lineage>
        <taxon>Bacteria</taxon>
        <taxon>Bacillati</taxon>
        <taxon>Actinomycetota</taxon>
        <taxon>Actinomycetes</taxon>
        <taxon>Propionibacteriales</taxon>
        <taxon>Nocardioidaceae</taxon>
        <taxon>Nocardioides</taxon>
    </lineage>
</organism>
<accession>A0ABW1QXB0</accession>
<keyword evidence="2" id="KW-1185">Reference proteome</keyword>
<reference evidence="2" key="1">
    <citation type="journal article" date="2019" name="Int. J. Syst. Evol. Microbiol.">
        <title>The Global Catalogue of Microorganisms (GCM) 10K type strain sequencing project: providing services to taxonomists for standard genome sequencing and annotation.</title>
        <authorList>
            <consortium name="The Broad Institute Genomics Platform"/>
            <consortium name="The Broad Institute Genome Sequencing Center for Infectious Disease"/>
            <person name="Wu L."/>
            <person name="Ma J."/>
        </authorList>
    </citation>
    <scope>NUCLEOTIDE SEQUENCE [LARGE SCALE GENOMIC DNA]</scope>
    <source>
        <strain evidence="2">DFY28</strain>
    </source>
</reference>
<evidence type="ECO:0000313" key="2">
    <source>
        <dbReference type="Proteomes" id="UP001596098"/>
    </source>
</evidence>
<dbReference type="SUPFAM" id="SSF82171">
    <property type="entry name" value="DPP6 N-terminal domain-like"/>
    <property type="match status" value="1"/>
</dbReference>
<evidence type="ECO:0000313" key="1">
    <source>
        <dbReference type="EMBL" id="MFC6152955.1"/>
    </source>
</evidence>
<gene>
    <name evidence="1" type="ORF">ACFPWU_04645</name>
</gene>
<comment type="caution">
    <text evidence="1">The sequence shown here is derived from an EMBL/GenBank/DDBJ whole genome shotgun (WGS) entry which is preliminary data.</text>
</comment>
<protein>
    <recommendedName>
        <fullName evidence="3">WD40 repeat domain-containing protein</fullName>
    </recommendedName>
</protein>
<dbReference type="Proteomes" id="UP001596098">
    <property type="component" value="Unassembled WGS sequence"/>
</dbReference>
<proteinExistence type="predicted"/>
<name>A0ABW1QXB0_9ACTN</name>
<evidence type="ECO:0008006" key="3">
    <source>
        <dbReference type="Google" id="ProtNLM"/>
    </source>
</evidence>
<dbReference type="RefSeq" id="WP_128219425.1">
    <property type="nucleotide sequence ID" value="NZ_CP034929.1"/>
</dbReference>
<sequence>MKVASKHVAAGTKISLTGKAKGARTVTVDQYTAGRWKQVKRAAVTKGVWKVSIRAPKTTGAFKVRVRAGNVTSRTLTLKALKRTKVTLAAPASMNSEDKATFTGRATKAKARTVVKLQRKSAKKWVTIAKARTNKAGRYTIKHTPTPGATKFRAVLVRNGKYAEATSKVAARTVKGPSVLKVVVSSPAAALAPLVNVYGPNGFHKTISETTTFPRAAGDWQIAADWTYANDFESTYWANESDQRVKVAKSTTKTVNVTYGTELPTATKIADSGDVTSVQNNTDSGAVLTTPELYPGPIAAPRGGHVDLPQSHYEVGDIIVSEATPKLPNGLLARVTAVSTNNDGTTRITVTKKGVKLTDAAPTGAAAGTQALTTANATNVTIAGKAKEKGGVTATLSRLKNNVSCKAGGKLELTGDLQAAAEVGFETSWHWKNGTTAKAHASVDQEASLIATATGNASCELKETALLKEPYAFKTFTVWAGPIPIVMTPKIQLLADAQINTKGDAEFGYRQDFHSWAEMNWNSKRSGNKFQTKKDIKKPTLKRIGPNFEGSADFEFAVTAEPSLILYGLTGPTISVRGALTGDANVNASAQNRPQATIDAGLYFGLGVSGRMDAPPLDISSGTLNVWDNFDSPWKIWSGEWEFGTDAPGTGSLTNITPGTDPSGNSYNTVISGDGKWAAWGAPVNKKGTDPWLYLRELKTGKVTKIKPTNAASSPSFAGADNIAISNDGKWIAYNQTESNLGVWLYDRVNGTQKRIDAANSAWLPGGLSITDNGDVAWAENKSLTWESRAQYYTRTTGTRAIIPGTSQTYLYPGAVDLSADGSKVAVLFISPGASSYGTSAAIITRATGKAQNITTSAARNRMLSSLQISADGTVLTYVGYDTGTYAFPVDPNYTLYKWKGGTEKSIVTSSKYYEPENGSFYATQSMSKDGRYVAYLAKNGTYGSKVEVVDTTTNKVSVISRAFASDGNQTGSVGNGNAYYPSLTRSGARAVFTSSAKNLSNDTDGKYNVYLWDMPSD</sequence>
<dbReference type="EMBL" id="JBHSQI010000002">
    <property type="protein sequence ID" value="MFC6152955.1"/>
    <property type="molecule type" value="Genomic_DNA"/>
</dbReference>